<feature type="transmembrane region" description="Helical" evidence="7">
    <location>
        <begin position="336"/>
        <end position="357"/>
    </location>
</feature>
<dbReference type="AlphaFoldDB" id="A0A6J7Q595"/>
<evidence type="ECO:0000256" key="7">
    <source>
        <dbReference type="SAM" id="Phobius"/>
    </source>
</evidence>
<dbReference type="PANTHER" id="PTHR42718:SF9">
    <property type="entry name" value="MAJOR FACILITATOR SUPERFAMILY MULTIDRUG TRANSPORTER MFSC"/>
    <property type="match status" value="1"/>
</dbReference>
<dbReference type="InterPro" id="IPR011701">
    <property type="entry name" value="MFS"/>
</dbReference>
<feature type="transmembrane region" description="Helical" evidence="7">
    <location>
        <begin position="226"/>
        <end position="247"/>
    </location>
</feature>
<feature type="transmembrane region" description="Helical" evidence="7">
    <location>
        <begin position="136"/>
        <end position="162"/>
    </location>
</feature>
<evidence type="ECO:0000313" key="9">
    <source>
        <dbReference type="EMBL" id="CAB4818344.1"/>
    </source>
</evidence>
<evidence type="ECO:0000313" key="11">
    <source>
        <dbReference type="EMBL" id="CAB5009424.1"/>
    </source>
</evidence>
<dbReference type="EMBL" id="CAFABE010000006">
    <property type="protein sequence ID" value="CAB4818344.1"/>
    <property type="molecule type" value="Genomic_DNA"/>
</dbReference>
<keyword evidence="3 7" id="KW-0812">Transmembrane</keyword>
<dbReference type="Pfam" id="PF07690">
    <property type="entry name" value="MFS_1"/>
    <property type="match status" value="2"/>
</dbReference>
<evidence type="ECO:0000259" key="8">
    <source>
        <dbReference type="PROSITE" id="PS50850"/>
    </source>
</evidence>
<dbReference type="InterPro" id="IPR036259">
    <property type="entry name" value="MFS_trans_sf"/>
</dbReference>
<keyword evidence="2" id="KW-0813">Transport</keyword>
<feature type="transmembrane region" description="Helical" evidence="7">
    <location>
        <begin position="198"/>
        <end position="220"/>
    </location>
</feature>
<gene>
    <name evidence="9" type="ORF">UFOPK3164_00239</name>
    <name evidence="10" type="ORF">UFOPK3427_01490</name>
    <name evidence="11" type="ORF">UFOPK4112_00216</name>
</gene>
<feature type="transmembrane region" description="Helical" evidence="7">
    <location>
        <begin position="503"/>
        <end position="529"/>
    </location>
</feature>
<dbReference type="EMBL" id="CAFBLT010000002">
    <property type="protein sequence ID" value="CAB4881168.1"/>
    <property type="molecule type" value="Genomic_DNA"/>
</dbReference>
<name>A0A6J7Q595_9ZZZZ</name>
<feature type="transmembrane region" description="Helical" evidence="7">
    <location>
        <begin position="402"/>
        <end position="420"/>
    </location>
</feature>
<evidence type="ECO:0000256" key="6">
    <source>
        <dbReference type="SAM" id="MobiDB-lite"/>
    </source>
</evidence>
<evidence type="ECO:0000256" key="1">
    <source>
        <dbReference type="ARBA" id="ARBA00004141"/>
    </source>
</evidence>
<proteinExistence type="predicted"/>
<feature type="transmembrane region" description="Helical" evidence="7">
    <location>
        <begin position="268"/>
        <end position="289"/>
    </location>
</feature>
<dbReference type="GO" id="GO:0016020">
    <property type="term" value="C:membrane"/>
    <property type="evidence" value="ECO:0007669"/>
    <property type="project" value="UniProtKB-SubCell"/>
</dbReference>
<dbReference type="PANTHER" id="PTHR42718">
    <property type="entry name" value="MAJOR FACILITATOR SUPERFAMILY MULTIDRUG TRANSPORTER MFSC"/>
    <property type="match status" value="1"/>
</dbReference>
<dbReference type="CDD" id="cd17321">
    <property type="entry name" value="MFS_MMR_MDR_like"/>
    <property type="match status" value="1"/>
</dbReference>
<feature type="region of interest" description="Disordered" evidence="6">
    <location>
        <begin position="1"/>
        <end position="25"/>
    </location>
</feature>
<dbReference type="Gene3D" id="1.20.1720.10">
    <property type="entry name" value="Multidrug resistance protein D"/>
    <property type="match status" value="1"/>
</dbReference>
<comment type="subcellular location">
    <subcellularLocation>
        <location evidence="1">Membrane</location>
        <topology evidence="1">Multi-pass membrane protein</topology>
    </subcellularLocation>
</comment>
<dbReference type="PROSITE" id="PS50850">
    <property type="entry name" value="MFS"/>
    <property type="match status" value="1"/>
</dbReference>
<feature type="transmembrane region" description="Helical" evidence="7">
    <location>
        <begin position="168"/>
        <end position="186"/>
    </location>
</feature>
<evidence type="ECO:0000256" key="4">
    <source>
        <dbReference type="ARBA" id="ARBA00022989"/>
    </source>
</evidence>
<feature type="transmembrane region" description="Helical" evidence="7">
    <location>
        <begin position="103"/>
        <end position="124"/>
    </location>
</feature>
<feature type="transmembrane region" description="Helical" evidence="7">
    <location>
        <begin position="68"/>
        <end position="91"/>
    </location>
</feature>
<evidence type="ECO:0000256" key="5">
    <source>
        <dbReference type="ARBA" id="ARBA00023136"/>
    </source>
</evidence>
<dbReference type="GO" id="GO:0022857">
    <property type="term" value="F:transmembrane transporter activity"/>
    <property type="evidence" value="ECO:0007669"/>
    <property type="project" value="InterPro"/>
</dbReference>
<dbReference type="EMBL" id="CAFBPM010000002">
    <property type="protein sequence ID" value="CAB5009424.1"/>
    <property type="molecule type" value="Genomic_DNA"/>
</dbReference>
<dbReference type="SUPFAM" id="SSF103473">
    <property type="entry name" value="MFS general substrate transporter"/>
    <property type="match status" value="1"/>
</dbReference>
<feature type="transmembrane region" description="Helical" evidence="7">
    <location>
        <begin position="377"/>
        <end position="395"/>
    </location>
</feature>
<keyword evidence="4 7" id="KW-1133">Transmembrane helix</keyword>
<dbReference type="Gene3D" id="1.20.1250.20">
    <property type="entry name" value="MFS general substrate transporter like domains"/>
    <property type="match status" value="1"/>
</dbReference>
<evidence type="ECO:0000256" key="2">
    <source>
        <dbReference type="ARBA" id="ARBA00022448"/>
    </source>
</evidence>
<organism evidence="11">
    <name type="scientific">freshwater metagenome</name>
    <dbReference type="NCBI Taxonomy" id="449393"/>
    <lineage>
        <taxon>unclassified sequences</taxon>
        <taxon>metagenomes</taxon>
        <taxon>ecological metagenomes</taxon>
    </lineage>
</organism>
<reference evidence="11" key="1">
    <citation type="submission" date="2020-05" db="EMBL/GenBank/DDBJ databases">
        <authorList>
            <person name="Chiriac C."/>
            <person name="Salcher M."/>
            <person name="Ghai R."/>
            <person name="Kavagutti S V."/>
        </authorList>
    </citation>
    <scope>NUCLEOTIDE SEQUENCE</scope>
</reference>
<feature type="domain" description="Major facilitator superfamily (MFS) profile" evidence="8">
    <location>
        <begin position="70"/>
        <end position="534"/>
    </location>
</feature>
<accession>A0A6J7Q595</accession>
<dbReference type="InterPro" id="IPR020846">
    <property type="entry name" value="MFS_dom"/>
</dbReference>
<feature type="transmembrane region" description="Helical" evidence="7">
    <location>
        <begin position="295"/>
        <end position="316"/>
    </location>
</feature>
<keyword evidence="5 7" id="KW-0472">Membrane</keyword>
<evidence type="ECO:0000313" key="10">
    <source>
        <dbReference type="EMBL" id="CAB4881168.1"/>
    </source>
</evidence>
<protein>
    <submittedName>
        <fullName evidence="11">Unannotated protein</fullName>
    </submittedName>
</protein>
<evidence type="ECO:0000256" key="3">
    <source>
        <dbReference type="ARBA" id="ARBA00022692"/>
    </source>
</evidence>
<sequence>MNDNFDGEPEFSSSHHRDNPEELLDPSYDPGGIEFGASGSETDADLNWFAMVRDKAQTRATSSDRYPWWVLTALLAGLLALNITFTVFIVALPTVASEFHTSITVLTWTMTGPLLAYGLAAPLLGKTGDIFGHRRLYLFGLAGAVVSAVLTALAPDVITLLGARTLDGIQGAATGTASMALIMNAFRPEERVKAMGWWTLVGAGGPVIGVSLGSPIIQFFGWRALFWIQAVLLVLAFIVVVIILPSDRGTPEELAKKRTKATKEFRRMDWIGSFSLSLGVTGIMLALSISPLRGWTGPLSLMSWGLGIAGMVVFVYRIRTSSNPLIPPHYFKKRNFVMPMVIRATSNFAYFGAFFLFPLLMEEGYNYSIGEVGGVAIARPIMFAICSPLAGYAAVKIGEKTSTIAGTIFITFSMIIFATLGTGSSLVVVILALAFSGLGMGVAMPSSSSTMANEVKEDEMGVMSAAQMLAMQVGEVAGIQILITIQQGVAKNQGLLGTHQTAALLATFHIPFFVGAAVCAIGVVCAFFLKPFSRMKANANT</sequence>